<keyword evidence="1" id="KW-0479">Metal-binding</keyword>
<dbReference type="Proteomes" id="UP000030854">
    <property type="component" value="Unassembled WGS sequence"/>
</dbReference>
<keyword evidence="5" id="KW-1185">Reference proteome</keyword>
<evidence type="ECO:0000313" key="4">
    <source>
        <dbReference type="EMBL" id="KHJ36240.1"/>
    </source>
</evidence>
<feature type="zinc finger region" description="C3H1-type" evidence="1">
    <location>
        <begin position="340"/>
        <end position="365"/>
    </location>
</feature>
<keyword evidence="1" id="KW-0862">Zinc</keyword>
<dbReference type="GO" id="GO:0008270">
    <property type="term" value="F:zinc ion binding"/>
    <property type="evidence" value="ECO:0007669"/>
    <property type="project" value="UniProtKB-KW"/>
</dbReference>
<feature type="compositionally biased region" description="Polar residues" evidence="2">
    <location>
        <begin position="452"/>
        <end position="471"/>
    </location>
</feature>
<feature type="region of interest" description="Disordered" evidence="2">
    <location>
        <begin position="448"/>
        <end position="472"/>
    </location>
</feature>
<accession>A0A0B1PG22</accession>
<gene>
    <name evidence="4" type="ORF">EV44_g0490</name>
</gene>
<feature type="zinc finger region" description="C3H1-type" evidence="1">
    <location>
        <begin position="390"/>
        <end position="417"/>
    </location>
</feature>
<feature type="compositionally biased region" description="Basic and acidic residues" evidence="2">
    <location>
        <begin position="306"/>
        <end position="333"/>
    </location>
</feature>
<dbReference type="Gene3D" id="4.10.1000.10">
    <property type="entry name" value="Zinc finger, CCCH-type"/>
    <property type="match status" value="1"/>
</dbReference>
<keyword evidence="1" id="KW-0863">Zinc-finger</keyword>
<reference evidence="4 5" key="1">
    <citation type="journal article" date="2014" name="BMC Genomics">
        <title>Adaptive genomic structural variation in the grape powdery mildew pathogen, Erysiphe necator.</title>
        <authorList>
            <person name="Jones L."/>
            <person name="Riaz S."/>
            <person name="Morales-Cruz A."/>
            <person name="Amrine K.C."/>
            <person name="McGuire B."/>
            <person name="Gubler W.D."/>
            <person name="Walker M.A."/>
            <person name="Cantu D."/>
        </authorList>
    </citation>
    <scope>NUCLEOTIDE SEQUENCE [LARGE SCALE GENOMIC DNA]</scope>
    <source>
        <strain evidence="5">c</strain>
    </source>
</reference>
<feature type="region of interest" description="Disordered" evidence="2">
    <location>
        <begin position="201"/>
        <end position="232"/>
    </location>
</feature>
<organism evidence="4 5">
    <name type="scientific">Uncinula necator</name>
    <name type="common">Grape powdery mildew</name>
    <dbReference type="NCBI Taxonomy" id="52586"/>
    <lineage>
        <taxon>Eukaryota</taxon>
        <taxon>Fungi</taxon>
        <taxon>Dikarya</taxon>
        <taxon>Ascomycota</taxon>
        <taxon>Pezizomycotina</taxon>
        <taxon>Leotiomycetes</taxon>
        <taxon>Erysiphales</taxon>
        <taxon>Erysiphaceae</taxon>
        <taxon>Erysiphe</taxon>
    </lineage>
</organism>
<protein>
    <recommendedName>
        <fullName evidence="3">C3H1-type domain-containing protein</fullName>
    </recommendedName>
</protein>
<feature type="compositionally biased region" description="Polar residues" evidence="2">
    <location>
        <begin position="223"/>
        <end position="232"/>
    </location>
</feature>
<comment type="caution">
    <text evidence="4">The sequence shown here is derived from an EMBL/GenBank/DDBJ whole genome shotgun (WGS) entry which is preliminary data.</text>
</comment>
<sequence length="530" mass="58364">MAISAFLLAILEQAKEPLHCLHGAGYFTPEEWVQLDLIMNKKYTWTTGTPENIIRHSINRVSHSEHKGSSIFGNSCKNATSLDTTSLCDSSELRLSDIKIPPRSGDVPWKLPTEAMSGKPFDHLLASKGDLSSDYIREQRRISGYSSILGEEYRVISVPLKEKISDYPFSALSSDSKSPLSSSAQKMKSISAWTSEVQNNTREMSDSLSNTHTLSTSSHLNKKSSLSPRSSLTGNQLKELQSNLNSFETNSSAECEKLDKSGPKNKKEQLTLVDKNHGKNPNLIVQEGQTKKNRQQASSRVITGGSKRELDVPLLVQHKESKDRKTAKDSDKKPTHKTHVCWFWAESPGGCRYKPKECINLHVTPTSNTIRNPLDNSKSSRNSGNDNNVEKPLTCWSWASTGSCEEGDKCKDVHGWVIGGVAPGPKKQPNSRKTLNKAFMEQRKKKAAAAANSTTPSVRATTTANSTTPSVRATARAKAAAKKNPPIKETNEMELVDLRINEHEIDNQNLSHSSILMSLDPAINSASINS</sequence>
<feature type="compositionally biased region" description="Low complexity" evidence="2">
    <location>
        <begin position="207"/>
        <end position="219"/>
    </location>
</feature>
<evidence type="ECO:0000259" key="3">
    <source>
        <dbReference type="PROSITE" id="PS50103"/>
    </source>
</evidence>
<dbReference type="PROSITE" id="PS50103">
    <property type="entry name" value="ZF_C3H1"/>
    <property type="match status" value="2"/>
</dbReference>
<dbReference type="AlphaFoldDB" id="A0A0B1PG22"/>
<evidence type="ECO:0000256" key="1">
    <source>
        <dbReference type="PROSITE-ProRule" id="PRU00723"/>
    </source>
</evidence>
<feature type="domain" description="C3H1-type" evidence="3">
    <location>
        <begin position="390"/>
        <end position="417"/>
    </location>
</feature>
<dbReference type="HOGENOM" id="CLU_500550_0_0_1"/>
<feature type="compositionally biased region" description="Polar residues" evidence="2">
    <location>
        <begin position="366"/>
        <end position="387"/>
    </location>
</feature>
<feature type="region of interest" description="Disordered" evidence="2">
    <location>
        <begin position="366"/>
        <end position="389"/>
    </location>
</feature>
<evidence type="ECO:0000256" key="2">
    <source>
        <dbReference type="SAM" id="MobiDB-lite"/>
    </source>
</evidence>
<feature type="region of interest" description="Disordered" evidence="2">
    <location>
        <begin position="271"/>
        <end position="334"/>
    </location>
</feature>
<evidence type="ECO:0000313" key="5">
    <source>
        <dbReference type="Proteomes" id="UP000030854"/>
    </source>
</evidence>
<dbReference type="EMBL" id="JNVN01000098">
    <property type="protein sequence ID" value="KHJ36240.1"/>
    <property type="molecule type" value="Genomic_DNA"/>
</dbReference>
<dbReference type="InterPro" id="IPR000571">
    <property type="entry name" value="Znf_CCCH"/>
</dbReference>
<feature type="domain" description="C3H1-type" evidence="3">
    <location>
        <begin position="340"/>
        <end position="365"/>
    </location>
</feature>
<proteinExistence type="predicted"/>
<name>A0A0B1PG22_UNCNE</name>